<dbReference type="CDD" id="cd01949">
    <property type="entry name" value="GGDEF"/>
    <property type="match status" value="1"/>
</dbReference>
<dbReference type="GO" id="GO:1902201">
    <property type="term" value="P:negative regulation of bacterial-type flagellum-dependent cell motility"/>
    <property type="evidence" value="ECO:0007669"/>
    <property type="project" value="TreeGrafter"/>
</dbReference>
<dbReference type="EC" id="2.7.7.65" evidence="1"/>
<keyword evidence="3" id="KW-1133">Transmembrane helix</keyword>
<dbReference type="SMART" id="SM00267">
    <property type="entry name" value="GGDEF"/>
    <property type="match status" value="1"/>
</dbReference>
<dbReference type="PANTHER" id="PTHR45138:SF9">
    <property type="entry name" value="DIGUANYLATE CYCLASE DGCM-RELATED"/>
    <property type="match status" value="1"/>
</dbReference>
<evidence type="ECO:0000256" key="3">
    <source>
        <dbReference type="SAM" id="Phobius"/>
    </source>
</evidence>
<dbReference type="Proteomes" id="UP000664417">
    <property type="component" value="Unassembled WGS sequence"/>
</dbReference>
<proteinExistence type="predicted"/>
<dbReference type="InterPro" id="IPR043128">
    <property type="entry name" value="Rev_trsase/Diguanyl_cyclase"/>
</dbReference>
<dbReference type="InterPro" id="IPR029787">
    <property type="entry name" value="Nucleotide_cyclase"/>
</dbReference>
<dbReference type="GO" id="GO:0043709">
    <property type="term" value="P:cell adhesion involved in single-species biofilm formation"/>
    <property type="evidence" value="ECO:0007669"/>
    <property type="project" value="TreeGrafter"/>
</dbReference>
<protein>
    <recommendedName>
        <fullName evidence="1">diguanylate cyclase</fullName>
        <ecNumber evidence="1">2.7.7.65</ecNumber>
    </recommendedName>
</protein>
<evidence type="ECO:0000256" key="1">
    <source>
        <dbReference type="ARBA" id="ARBA00012528"/>
    </source>
</evidence>
<dbReference type="GO" id="GO:0052621">
    <property type="term" value="F:diguanylate cyclase activity"/>
    <property type="evidence" value="ECO:0007669"/>
    <property type="project" value="UniProtKB-EC"/>
</dbReference>
<feature type="transmembrane region" description="Helical" evidence="3">
    <location>
        <begin position="59"/>
        <end position="82"/>
    </location>
</feature>
<evidence type="ECO:0000313" key="5">
    <source>
        <dbReference type="EMBL" id="MBO1322573.1"/>
    </source>
</evidence>
<accession>A0A8J7U7J1</accession>
<comment type="catalytic activity">
    <reaction evidence="2">
        <text>2 GTP = 3',3'-c-di-GMP + 2 diphosphate</text>
        <dbReference type="Rhea" id="RHEA:24898"/>
        <dbReference type="ChEBI" id="CHEBI:33019"/>
        <dbReference type="ChEBI" id="CHEBI:37565"/>
        <dbReference type="ChEBI" id="CHEBI:58805"/>
        <dbReference type="EC" id="2.7.7.65"/>
    </reaction>
</comment>
<reference evidence="5" key="1">
    <citation type="submission" date="2021-03" db="EMBL/GenBank/DDBJ databases">
        <authorList>
            <person name="Wang G."/>
        </authorList>
    </citation>
    <scope>NUCLEOTIDE SEQUENCE</scope>
    <source>
        <strain evidence="5">KCTC 12899</strain>
    </source>
</reference>
<organism evidence="5 6">
    <name type="scientific">Acanthopleuribacter pedis</name>
    <dbReference type="NCBI Taxonomy" id="442870"/>
    <lineage>
        <taxon>Bacteria</taxon>
        <taxon>Pseudomonadati</taxon>
        <taxon>Acidobacteriota</taxon>
        <taxon>Holophagae</taxon>
        <taxon>Acanthopleuribacterales</taxon>
        <taxon>Acanthopleuribacteraceae</taxon>
        <taxon>Acanthopleuribacter</taxon>
    </lineage>
</organism>
<keyword evidence="3" id="KW-0812">Transmembrane</keyword>
<dbReference type="Pfam" id="PF00990">
    <property type="entry name" value="GGDEF"/>
    <property type="match status" value="1"/>
</dbReference>
<evidence type="ECO:0000313" key="6">
    <source>
        <dbReference type="Proteomes" id="UP000664417"/>
    </source>
</evidence>
<keyword evidence="3" id="KW-0472">Membrane</keyword>
<feature type="domain" description="GGDEF" evidence="4">
    <location>
        <begin position="134"/>
        <end position="266"/>
    </location>
</feature>
<name>A0A8J7U7J1_9BACT</name>
<dbReference type="InterPro" id="IPR050469">
    <property type="entry name" value="Diguanylate_Cyclase"/>
</dbReference>
<dbReference type="RefSeq" id="WP_207862546.1">
    <property type="nucleotide sequence ID" value="NZ_JAFREP010000039.1"/>
</dbReference>
<dbReference type="InterPro" id="IPR000160">
    <property type="entry name" value="GGDEF_dom"/>
</dbReference>
<dbReference type="Gene3D" id="3.30.70.270">
    <property type="match status" value="1"/>
</dbReference>
<dbReference type="NCBIfam" id="TIGR00254">
    <property type="entry name" value="GGDEF"/>
    <property type="match status" value="1"/>
</dbReference>
<dbReference type="SUPFAM" id="SSF55073">
    <property type="entry name" value="Nucleotide cyclase"/>
    <property type="match status" value="1"/>
</dbReference>
<evidence type="ECO:0000259" key="4">
    <source>
        <dbReference type="PROSITE" id="PS50887"/>
    </source>
</evidence>
<dbReference type="PANTHER" id="PTHR45138">
    <property type="entry name" value="REGULATORY COMPONENTS OF SENSORY TRANSDUCTION SYSTEM"/>
    <property type="match status" value="1"/>
</dbReference>
<dbReference type="FunFam" id="3.30.70.270:FF:000001">
    <property type="entry name" value="Diguanylate cyclase domain protein"/>
    <property type="match status" value="1"/>
</dbReference>
<dbReference type="EMBL" id="JAFREP010000039">
    <property type="protein sequence ID" value="MBO1322573.1"/>
    <property type="molecule type" value="Genomic_DNA"/>
</dbReference>
<evidence type="ECO:0000256" key="2">
    <source>
        <dbReference type="ARBA" id="ARBA00034247"/>
    </source>
</evidence>
<dbReference type="GO" id="GO:0005886">
    <property type="term" value="C:plasma membrane"/>
    <property type="evidence" value="ECO:0007669"/>
    <property type="project" value="TreeGrafter"/>
</dbReference>
<sequence length="271" mass="30731">MDFLLELGVCFLVLLWLFNIHGVRLKGHVYQALYSGFWLFLLGRVFDCLDEIYDLNHSLWLNLEGGLELAGIGLISIGLWLWGRENRRLFRDLMAGKESLEREAVLDQLTGLYNRTYYDRVVPDLVSQAHVTERFLSMMVLDIDRFKAINDNHGHLVGDHVIAAMGDVVRATLRDSDPAFRYGGEEVVVLLRDIHLDQALGIAERLRINFAARRFQAGELRFGATMSIGVTQLAGADQPRSFFERADRAMYIAKQSGRDQVAFLRAESGPA</sequence>
<comment type="caution">
    <text evidence="5">The sequence shown here is derived from an EMBL/GenBank/DDBJ whole genome shotgun (WGS) entry which is preliminary data.</text>
</comment>
<gene>
    <name evidence="5" type="ORF">J3U88_29135</name>
</gene>
<dbReference type="PROSITE" id="PS50887">
    <property type="entry name" value="GGDEF"/>
    <property type="match status" value="1"/>
</dbReference>
<keyword evidence="6" id="KW-1185">Reference proteome</keyword>
<dbReference type="AlphaFoldDB" id="A0A8J7U7J1"/>